<accession>A0A1Y1MAH7</accession>
<dbReference type="EMBL" id="VVIM01000005">
    <property type="protein sequence ID" value="KAB0799484.1"/>
    <property type="molecule type" value="Genomic_DNA"/>
</dbReference>
<organism evidence="2">
    <name type="scientific">Photinus pyralis</name>
    <name type="common">Common eastern firefly</name>
    <name type="synonym">Lampyris pyralis</name>
    <dbReference type="NCBI Taxonomy" id="7054"/>
    <lineage>
        <taxon>Eukaryota</taxon>
        <taxon>Metazoa</taxon>
        <taxon>Ecdysozoa</taxon>
        <taxon>Arthropoda</taxon>
        <taxon>Hexapoda</taxon>
        <taxon>Insecta</taxon>
        <taxon>Pterygota</taxon>
        <taxon>Neoptera</taxon>
        <taxon>Endopterygota</taxon>
        <taxon>Coleoptera</taxon>
        <taxon>Polyphaga</taxon>
        <taxon>Elateriformia</taxon>
        <taxon>Elateroidea</taxon>
        <taxon>Lampyridae</taxon>
        <taxon>Lampyrinae</taxon>
        <taxon>Photinus</taxon>
    </lineage>
</organism>
<feature type="compositionally biased region" description="Basic and acidic residues" evidence="1">
    <location>
        <begin position="386"/>
        <end position="408"/>
    </location>
</feature>
<reference evidence="2" key="1">
    <citation type="journal article" date="2016" name="Sci. Rep.">
        <title>Molecular characterization of firefly nuptial gifts: a multi-omics approach sheds light on postcopulatory sexual selection.</title>
        <authorList>
            <person name="Al-Wathiqui N."/>
            <person name="Fallon T.R."/>
            <person name="South A."/>
            <person name="Weng J.K."/>
            <person name="Lewis S.M."/>
        </authorList>
    </citation>
    <scope>NUCLEOTIDE SEQUENCE</scope>
</reference>
<gene>
    <name evidence="3" type="ORF">PPYR_07364</name>
</gene>
<evidence type="ECO:0000313" key="4">
    <source>
        <dbReference type="Proteomes" id="UP000327044"/>
    </source>
</evidence>
<feature type="region of interest" description="Disordered" evidence="1">
    <location>
        <begin position="348"/>
        <end position="408"/>
    </location>
</feature>
<name>A0A1Y1MAH7_PHOPY</name>
<reference evidence="3" key="3">
    <citation type="submission" date="2019-08" db="EMBL/GenBank/DDBJ databases">
        <authorList>
            <consortium name="Photinus pyralis genome working group"/>
            <person name="Fallon T.R."/>
            <person name="Sander Lower S.E."/>
            <person name="Weng J.-K."/>
        </authorList>
    </citation>
    <scope>NUCLEOTIDE SEQUENCE</scope>
    <source>
        <strain evidence="3">1611_PpyrPB1</strain>
        <tissue evidence="3">Whole body</tissue>
    </source>
</reference>
<reference evidence="3 4" key="2">
    <citation type="journal article" date="2018" name="Elife">
        <title>Firefly genomes illuminate parallel origins of bioluminescence in beetles.</title>
        <authorList>
            <person name="Fallon T.R."/>
            <person name="Lower S.E."/>
            <person name="Chang C.H."/>
            <person name="Bessho-Uehara M."/>
            <person name="Martin G.J."/>
            <person name="Bewick A.J."/>
            <person name="Behringer M."/>
            <person name="Debat H.J."/>
            <person name="Wong I."/>
            <person name="Day J.C."/>
            <person name="Suvorov A."/>
            <person name="Silva C.J."/>
            <person name="Stanger-Hall K.F."/>
            <person name="Hall D.W."/>
            <person name="Schmitz R.J."/>
            <person name="Nelson D.R."/>
            <person name="Lewis S.M."/>
            <person name="Shigenobu S."/>
            <person name="Bybee S.M."/>
            <person name="Larracuente A.M."/>
            <person name="Oba Y."/>
            <person name="Weng J.K."/>
        </authorList>
    </citation>
    <scope>NUCLEOTIDE SEQUENCE [LARGE SCALE GENOMIC DNA]</scope>
    <source>
        <strain evidence="3">1611_PpyrPB1</strain>
        <tissue evidence="3">Whole body</tissue>
    </source>
</reference>
<evidence type="ECO:0000256" key="1">
    <source>
        <dbReference type="SAM" id="MobiDB-lite"/>
    </source>
</evidence>
<protein>
    <submittedName>
        <fullName evidence="2">Uncharacterized protein</fullName>
    </submittedName>
</protein>
<dbReference type="InParanoid" id="A0A1Y1MAH7"/>
<dbReference type="AlphaFoldDB" id="A0A1Y1MAH7"/>
<dbReference type="Proteomes" id="UP000327044">
    <property type="component" value="Unassembled WGS sequence"/>
</dbReference>
<proteinExistence type="predicted"/>
<sequence length="408" mass="46042">MVLVSTFQINAAAVKKSIDDSKENKLVKDTSKSGSKKEVPAIIAFEIVDEPEQNATGKSNPKRTIDSSLGYGYHGHSNSYGLQHSQPGKKFVIYKYSQEDITPSAQDSTSVQYSDIQKSIGYKLQTVASHLDSKLPLTGKAPASTYIPQQPVTQYYNPKNTLYTTYDQHGLGGVSNQIPYANAGRSNLVPVIILRVYSNQLENPGTALHTNLPQSSPYSDLNNINLQAYLQNYVQQYLQSQQQSYQPVYNQQHYQQTYSYVPNYQTHSNPSTYANYPSQRHTQIYASPSHPQTTGLSTYKSVSYPTYVAPQPGYANNEPNDVQYVYDNNVQPQYSYVYQNPQQQEYYQSNSQQYESNEDYSSSGSYLPPEEAQSSTKTPYNYHAHLARESVKTKRSKLEKSVSQEKKT</sequence>
<keyword evidence="4" id="KW-1185">Reference proteome</keyword>
<evidence type="ECO:0000313" key="2">
    <source>
        <dbReference type="EMBL" id="JAV80886.1"/>
    </source>
</evidence>
<evidence type="ECO:0000313" key="3">
    <source>
        <dbReference type="EMBL" id="KAB0799484.1"/>
    </source>
</evidence>
<dbReference type="EMBL" id="GEZM01040354">
    <property type="protein sequence ID" value="JAV80886.1"/>
    <property type="molecule type" value="Transcribed_RNA"/>
</dbReference>